<dbReference type="SUPFAM" id="SSF49785">
    <property type="entry name" value="Galactose-binding domain-like"/>
    <property type="match status" value="1"/>
</dbReference>
<dbReference type="AlphaFoldDB" id="A0A9P0B0F0"/>
<evidence type="ECO:0000259" key="15">
    <source>
        <dbReference type="PROSITE" id="PS51398"/>
    </source>
</evidence>
<reference evidence="16" key="1">
    <citation type="submission" date="2021-12" db="EMBL/GenBank/DDBJ databases">
        <authorList>
            <person name="King R."/>
        </authorList>
    </citation>
    <scope>NUCLEOTIDE SEQUENCE</scope>
</reference>
<evidence type="ECO:0000256" key="13">
    <source>
        <dbReference type="PROSITE-ProRule" id="PRU00731"/>
    </source>
</evidence>
<dbReference type="InterPro" id="IPR018997">
    <property type="entry name" value="PUB_domain"/>
</dbReference>
<evidence type="ECO:0000256" key="12">
    <source>
        <dbReference type="ARBA" id="ARBA00032901"/>
    </source>
</evidence>
<keyword evidence="9" id="KW-0378">Hydrolase</keyword>
<proteinExistence type="inferred from homology"/>
<evidence type="ECO:0000256" key="2">
    <source>
        <dbReference type="ARBA" id="ARBA00001947"/>
    </source>
</evidence>
<evidence type="ECO:0000313" key="17">
    <source>
        <dbReference type="Proteomes" id="UP001154078"/>
    </source>
</evidence>
<feature type="coiled-coil region" evidence="14">
    <location>
        <begin position="79"/>
        <end position="106"/>
    </location>
</feature>
<comment type="cofactor">
    <cofactor evidence="2">
        <name>Zn(2+)</name>
        <dbReference type="ChEBI" id="CHEBI:29105"/>
    </cofactor>
</comment>
<keyword evidence="14" id="KW-0175">Coiled coil</keyword>
<evidence type="ECO:0000256" key="9">
    <source>
        <dbReference type="ARBA" id="ARBA00022801"/>
    </source>
</evidence>
<dbReference type="Gene3D" id="3.10.620.30">
    <property type="match status" value="1"/>
</dbReference>
<dbReference type="InterPro" id="IPR050883">
    <property type="entry name" value="PNGase"/>
</dbReference>
<dbReference type="GO" id="GO:0005634">
    <property type="term" value="C:nucleus"/>
    <property type="evidence" value="ECO:0007669"/>
    <property type="project" value="TreeGrafter"/>
</dbReference>
<evidence type="ECO:0000256" key="4">
    <source>
        <dbReference type="ARBA" id="ARBA00009390"/>
    </source>
</evidence>
<dbReference type="InterPro" id="IPR008979">
    <property type="entry name" value="Galactose-bd-like_sf"/>
</dbReference>
<dbReference type="Pfam" id="PF01841">
    <property type="entry name" value="Transglut_core"/>
    <property type="match status" value="1"/>
</dbReference>
<dbReference type="PROSITE" id="PS51398">
    <property type="entry name" value="PAW"/>
    <property type="match status" value="1"/>
</dbReference>
<evidence type="ECO:0000256" key="5">
    <source>
        <dbReference type="ARBA" id="ARBA00012158"/>
    </source>
</evidence>
<comment type="function">
    <text evidence="11">Specifically deglycosylates the denatured form of N-linked glycoproteins in the cytoplasm and assists their proteasome-mediated degradation. Cleaves the beta-aspartyl-glucosamine (GlcNAc) of the glycan and the amide side chain of Asn, converting Asn to Asp. Prefers proteins containing high-mannose over those bearing complex type oligosaccharides. Can recognize misfolded proteins in the endoplasmic reticulum that are exported to the cytosol to be destroyed and deglycosylate them, while it has no activity toward native proteins. Deglycosylation is a prerequisite for subsequent proteasome-mediated degradation of some, but not all, misfolded glycoproteins.</text>
</comment>
<dbReference type="SUPFAM" id="SSF143503">
    <property type="entry name" value="PUG domain-like"/>
    <property type="match status" value="1"/>
</dbReference>
<evidence type="ECO:0000256" key="10">
    <source>
        <dbReference type="ARBA" id="ARBA00022833"/>
    </source>
</evidence>
<dbReference type="PANTHER" id="PTHR12143">
    <property type="entry name" value="PEPTIDE N-GLYCANASE PNGASE -RELATED"/>
    <property type="match status" value="1"/>
</dbReference>
<evidence type="ECO:0000256" key="14">
    <source>
        <dbReference type="SAM" id="Coils"/>
    </source>
</evidence>
<dbReference type="SMART" id="SM00613">
    <property type="entry name" value="PAW"/>
    <property type="match status" value="1"/>
</dbReference>
<dbReference type="GO" id="GO:0005829">
    <property type="term" value="C:cytosol"/>
    <property type="evidence" value="ECO:0007669"/>
    <property type="project" value="TreeGrafter"/>
</dbReference>
<dbReference type="GO" id="GO:0006516">
    <property type="term" value="P:glycoprotein catabolic process"/>
    <property type="evidence" value="ECO:0007669"/>
    <property type="project" value="InterPro"/>
</dbReference>
<dbReference type="Gene3D" id="1.20.58.2190">
    <property type="match status" value="1"/>
</dbReference>
<dbReference type="InterPro" id="IPR006588">
    <property type="entry name" value="Peptide_N_glycanase_PAW_dom"/>
</dbReference>
<dbReference type="InterPro" id="IPR038680">
    <property type="entry name" value="PAW_sf"/>
</dbReference>
<evidence type="ECO:0000256" key="8">
    <source>
        <dbReference type="ARBA" id="ARBA00022723"/>
    </source>
</evidence>
<dbReference type="CDD" id="cd09212">
    <property type="entry name" value="PUB"/>
    <property type="match status" value="1"/>
</dbReference>
<organism evidence="16 17">
    <name type="scientific">Brassicogethes aeneus</name>
    <name type="common">Rape pollen beetle</name>
    <name type="synonym">Meligethes aeneus</name>
    <dbReference type="NCBI Taxonomy" id="1431903"/>
    <lineage>
        <taxon>Eukaryota</taxon>
        <taxon>Metazoa</taxon>
        <taxon>Ecdysozoa</taxon>
        <taxon>Arthropoda</taxon>
        <taxon>Hexapoda</taxon>
        <taxon>Insecta</taxon>
        <taxon>Pterygota</taxon>
        <taxon>Neoptera</taxon>
        <taxon>Endopterygota</taxon>
        <taxon>Coleoptera</taxon>
        <taxon>Polyphaga</taxon>
        <taxon>Cucujiformia</taxon>
        <taxon>Nitidulidae</taxon>
        <taxon>Meligethinae</taxon>
        <taxon>Brassicogethes</taxon>
    </lineage>
</organism>
<feature type="domain" description="PAW" evidence="15">
    <location>
        <begin position="431"/>
        <end position="628"/>
    </location>
</feature>
<gene>
    <name evidence="16" type="ORF">MELIAE_LOCUS3935</name>
</gene>
<keyword evidence="7" id="KW-0963">Cytoplasm</keyword>
<keyword evidence="17" id="KW-1185">Reference proteome</keyword>
<dbReference type="Pfam" id="PF09409">
    <property type="entry name" value="PUB"/>
    <property type="match status" value="1"/>
</dbReference>
<accession>A0A9P0B0F0</accession>
<dbReference type="OrthoDB" id="409136at2759"/>
<evidence type="ECO:0000256" key="6">
    <source>
        <dbReference type="ARBA" id="ARBA00018546"/>
    </source>
</evidence>
<dbReference type="GO" id="GO:0046872">
    <property type="term" value="F:metal ion binding"/>
    <property type="evidence" value="ECO:0007669"/>
    <property type="project" value="UniProtKB-KW"/>
</dbReference>
<dbReference type="EC" id="3.5.1.52" evidence="5"/>
<comment type="subcellular location">
    <subcellularLocation>
        <location evidence="3">Cytoplasm</location>
    </subcellularLocation>
</comment>
<comment type="catalytic activity">
    <reaction evidence="1">
        <text>Hydrolysis of an N(4)-(acetyl-beta-D-glucosaminyl)asparagine residue in which the glucosamine residue may be further glycosylated, to yield a (substituted) N-acetyl-beta-D-glucosaminylamine and a peptide containing an aspartate residue.</text>
        <dbReference type="EC" id="3.5.1.52"/>
    </reaction>
</comment>
<dbReference type="Proteomes" id="UP001154078">
    <property type="component" value="Chromosome 2"/>
</dbReference>
<comment type="similarity">
    <text evidence="4 13">Belongs to the transglutaminase-like superfamily. PNGase family.</text>
</comment>
<protein>
    <recommendedName>
        <fullName evidence="6">Peptide-N(4)-(N-acetyl-beta-glucosaminyl)asparagine amidase</fullName>
        <ecNumber evidence="5">3.5.1.52</ecNumber>
    </recommendedName>
    <alternativeName>
        <fullName evidence="12">Peptide:N-glycanase</fullName>
    </alternativeName>
</protein>
<dbReference type="Pfam" id="PF04721">
    <property type="entry name" value="PAW"/>
    <property type="match status" value="1"/>
</dbReference>
<dbReference type="Gene3D" id="2.60.120.1020">
    <property type="entry name" value="Peptide N glycanase, PAW domain"/>
    <property type="match status" value="1"/>
</dbReference>
<sequence>MSWASIKEKLKSNKKEDLYECIRILLKISTNIINDPGNEKVLILKKSNATLATKVFSLKGGFECLQHMGFKEDKETLIFTSNLNNLKQVKQNIDKLKEDIDKGILEKETKETKQIVGASASTTIKNENIKKIILPPLLYFYSNSFLRYIEAQFHQALAYEDKELQERATKLIPVNKLELNATEHLRKLQTEYKKKNIPDLNISIQDMLILELLEWFKEDFFAWVDTVECSHCSGKTKSSHMSQDPKDLKYTDRVEIHKCITCGKFSPFPRYNDLNILLETRKGRCGEWAKIFTLLCRAMGWDARFIEAVDEDHVWTEVYSFSQKRWLHCDPCENICDKPLIYEAGWNKNLSYVLAFSAEEVQDVTWRYSGSHDEVRKRRKKVPESELIEAMLKLRDNRQKNLSKSKKEYLTRRTLFELAELLVERKASGEDAQSRISGAMEWKMSRCENVDYVPLVWKIRDVPEKYVTIRYSPANDSYEYLCDNKALKKTDKWTSGIYFMKDVFRKEEKDWKQVYLCRKDGSDTGVISWKFELTNKKIIDKVDLNFDYSVFESGEVKLQIIADNIHIDIQKGKTNFEIPELSGQTCFTITATMSGGKGDHKWQHAQLFRQPIDNENYPFIVKICLKDS</sequence>
<dbReference type="InterPro" id="IPR002931">
    <property type="entry name" value="Transglutaminase-like"/>
</dbReference>
<evidence type="ECO:0000256" key="1">
    <source>
        <dbReference type="ARBA" id="ARBA00001650"/>
    </source>
</evidence>
<dbReference type="InterPro" id="IPR038765">
    <property type="entry name" value="Papain-like_cys_pep_sf"/>
</dbReference>
<dbReference type="Gene3D" id="2.20.25.10">
    <property type="match status" value="1"/>
</dbReference>
<dbReference type="SMART" id="SM00460">
    <property type="entry name" value="TGc"/>
    <property type="match status" value="1"/>
</dbReference>
<dbReference type="SMART" id="SM00580">
    <property type="entry name" value="PUG"/>
    <property type="match status" value="1"/>
</dbReference>
<dbReference type="InterPro" id="IPR036339">
    <property type="entry name" value="PUB-like_dom_sf"/>
</dbReference>
<evidence type="ECO:0000256" key="7">
    <source>
        <dbReference type="ARBA" id="ARBA00022490"/>
    </source>
</evidence>
<dbReference type="SUPFAM" id="SSF54001">
    <property type="entry name" value="Cysteine proteinases"/>
    <property type="match status" value="1"/>
</dbReference>
<evidence type="ECO:0000313" key="16">
    <source>
        <dbReference type="EMBL" id="CAH0551290.1"/>
    </source>
</evidence>
<keyword evidence="10" id="KW-0862">Zinc</keyword>
<name>A0A9P0B0F0_BRAAE</name>
<dbReference type="EMBL" id="OV121133">
    <property type="protein sequence ID" value="CAH0551290.1"/>
    <property type="molecule type" value="Genomic_DNA"/>
</dbReference>
<dbReference type="PANTHER" id="PTHR12143:SF19">
    <property type="entry name" value="PEPTIDE-N(4)-(N-ACETYL-BETA-GLUCOSAMINYL)ASPARAGINE AMIDASE"/>
    <property type="match status" value="1"/>
</dbReference>
<evidence type="ECO:0000256" key="3">
    <source>
        <dbReference type="ARBA" id="ARBA00004496"/>
    </source>
</evidence>
<dbReference type="GO" id="GO:0000224">
    <property type="term" value="F:peptide-N4-(N-acetyl-beta-glucosaminyl)asparagine amidase activity"/>
    <property type="evidence" value="ECO:0007669"/>
    <property type="project" value="UniProtKB-EC"/>
</dbReference>
<keyword evidence="8" id="KW-0479">Metal-binding</keyword>
<evidence type="ECO:0000256" key="11">
    <source>
        <dbReference type="ARBA" id="ARBA00024870"/>
    </source>
</evidence>